<evidence type="ECO:0000313" key="1">
    <source>
        <dbReference type="EMBL" id="RUS84539.1"/>
    </source>
</evidence>
<protein>
    <submittedName>
        <fullName evidence="1">Uncharacterized protein</fullName>
    </submittedName>
</protein>
<organism evidence="1 2">
    <name type="scientific">Elysia chlorotica</name>
    <name type="common">Eastern emerald elysia</name>
    <name type="synonym">Sea slug</name>
    <dbReference type="NCBI Taxonomy" id="188477"/>
    <lineage>
        <taxon>Eukaryota</taxon>
        <taxon>Metazoa</taxon>
        <taxon>Spiralia</taxon>
        <taxon>Lophotrochozoa</taxon>
        <taxon>Mollusca</taxon>
        <taxon>Gastropoda</taxon>
        <taxon>Heterobranchia</taxon>
        <taxon>Euthyneura</taxon>
        <taxon>Panpulmonata</taxon>
        <taxon>Sacoglossa</taxon>
        <taxon>Placobranchoidea</taxon>
        <taxon>Plakobranchidae</taxon>
        <taxon>Elysia</taxon>
    </lineage>
</organism>
<accession>A0A3S0ZQP8</accession>
<sequence>MKCAFLKKGFGGDSFLDFFFFIRSSAAGVNRPDPEVVEPDPDVMDQIPELPLLVLSLCFPESTTGGFPVASKPNLVGIFNFGDGDGERFLAFLELTDLGDELGRGLWAASSSEVSDWEEQVMTRGFFRAEEVESCDPLRSSLSNLAESTESSLMLERRLPRMKVSHSAESVGGVPCTLDCEAEWTPGLDAGSLSSFRSLRSLKPSGSLGGVPYTLSVEERDARGSGMGLPD</sequence>
<dbReference type="Proteomes" id="UP000271974">
    <property type="component" value="Unassembled WGS sequence"/>
</dbReference>
<name>A0A3S0ZQP8_ELYCH</name>
<dbReference type="AlphaFoldDB" id="A0A3S0ZQP8"/>
<evidence type="ECO:0000313" key="2">
    <source>
        <dbReference type="Proteomes" id="UP000271974"/>
    </source>
</evidence>
<proteinExistence type="predicted"/>
<dbReference type="EMBL" id="RQTK01000202">
    <property type="protein sequence ID" value="RUS84539.1"/>
    <property type="molecule type" value="Genomic_DNA"/>
</dbReference>
<comment type="caution">
    <text evidence="1">The sequence shown here is derived from an EMBL/GenBank/DDBJ whole genome shotgun (WGS) entry which is preliminary data.</text>
</comment>
<gene>
    <name evidence="1" type="ORF">EGW08_007708</name>
</gene>
<reference evidence="1 2" key="1">
    <citation type="submission" date="2019-01" db="EMBL/GenBank/DDBJ databases">
        <title>A draft genome assembly of the solar-powered sea slug Elysia chlorotica.</title>
        <authorList>
            <person name="Cai H."/>
            <person name="Li Q."/>
            <person name="Fang X."/>
            <person name="Li J."/>
            <person name="Curtis N.E."/>
            <person name="Altenburger A."/>
            <person name="Shibata T."/>
            <person name="Feng M."/>
            <person name="Maeda T."/>
            <person name="Schwartz J.A."/>
            <person name="Shigenobu S."/>
            <person name="Lundholm N."/>
            <person name="Nishiyama T."/>
            <person name="Yang H."/>
            <person name="Hasebe M."/>
            <person name="Li S."/>
            <person name="Pierce S.K."/>
            <person name="Wang J."/>
        </authorList>
    </citation>
    <scope>NUCLEOTIDE SEQUENCE [LARGE SCALE GENOMIC DNA]</scope>
    <source>
        <strain evidence="1">EC2010</strain>
        <tissue evidence="1">Whole organism of an adult</tissue>
    </source>
</reference>
<keyword evidence="2" id="KW-1185">Reference proteome</keyword>